<comment type="caution">
    <text evidence="3">The sequence shown here is derived from an EMBL/GenBank/DDBJ whole genome shotgun (WGS) entry which is preliminary data.</text>
</comment>
<name>A0A9Q0IZJ6_9ROSI</name>
<evidence type="ECO:0008006" key="5">
    <source>
        <dbReference type="Google" id="ProtNLM"/>
    </source>
</evidence>
<evidence type="ECO:0000256" key="1">
    <source>
        <dbReference type="SAM" id="MobiDB-lite"/>
    </source>
</evidence>
<keyword evidence="4" id="KW-1185">Reference proteome</keyword>
<dbReference type="Proteomes" id="UP001141552">
    <property type="component" value="Unassembled WGS sequence"/>
</dbReference>
<dbReference type="OrthoDB" id="1523082at2759"/>
<evidence type="ECO:0000313" key="4">
    <source>
        <dbReference type="Proteomes" id="UP001141552"/>
    </source>
</evidence>
<evidence type="ECO:0000313" key="3">
    <source>
        <dbReference type="EMBL" id="KAJ4822482.1"/>
    </source>
</evidence>
<dbReference type="AlphaFoldDB" id="A0A9Q0IZJ6"/>
<protein>
    <recommendedName>
        <fullName evidence="5">Non-haem dioxygenase N-terminal domain-containing protein</fullName>
    </recommendedName>
</protein>
<proteinExistence type="predicted"/>
<gene>
    <name evidence="3" type="ORF">Tsubulata_011635</name>
</gene>
<evidence type="ECO:0000256" key="2">
    <source>
        <dbReference type="SAM" id="Phobius"/>
    </source>
</evidence>
<feature type="transmembrane region" description="Helical" evidence="2">
    <location>
        <begin position="325"/>
        <end position="342"/>
    </location>
</feature>
<dbReference type="PANTHER" id="PTHR34945:SF4">
    <property type="entry name" value="2-OXOGLUTARATE (2OG) AND FE(II)-DEPENDENT OXYGENASE SUPERFAMILY PROTEIN"/>
    <property type="match status" value="1"/>
</dbReference>
<dbReference type="InterPro" id="IPR027443">
    <property type="entry name" value="IPNS-like_sf"/>
</dbReference>
<keyword evidence="2" id="KW-0812">Transmembrane</keyword>
<dbReference type="PANTHER" id="PTHR34945">
    <property type="entry name" value="2-OXOGLUTARATE (2OG) AND FE(II)-DEPENDENT OXYGENASE SUPERFAMILY PROTEIN"/>
    <property type="match status" value="1"/>
</dbReference>
<dbReference type="EMBL" id="JAKUCV010007668">
    <property type="protein sequence ID" value="KAJ4822482.1"/>
    <property type="molecule type" value="Genomic_DNA"/>
</dbReference>
<feature type="non-terminal residue" evidence="3">
    <location>
        <position position="344"/>
    </location>
</feature>
<keyword evidence="2" id="KW-1133">Transmembrane helix</keyword>
<reference evidence="3" key="1">
    <citation type="submission" date="2022-02" db="EMBL/GenBank/DDBJ databases">
        <authorList>
            <person name="Henning P.M."/>
            <person name="McCubbin A.G."/>
            <person name="Shore J.S."/>
        </authorList>
    </citation>
    <scope>NUCLEOTIDE SEQUENCE</scope>
    <source>
        <strain evidence="3">F60SS</strain>
        <tissue evidence="3">Leaves</tissue>
    </source>
</reference>
<keyword evidence="2" id="KW-0472">Membrane</keyword>
<dbReference type="SUPFAM" id="SSF51197">
    <property type="entry name" value="Clavaminate synthase-like"/>
    <property type="match status" value="1"/>
</dbReference>
<reference evidence="3" key="2">
    <citation type="journal article" date="2023" name="Plants (Basel)">
        <title>Annotation of the Turnera subulata (Passifloraceae) Draft Genome Reveals the S-Locus Evolved after the Divergence of Turneroideae from Passifloroideae in a Stepwise Manner.</title>
        <authorList>
            <person name="Henning P.M."/>
            <person name="Roalson E.H."/>
            <person name="Mir W."/>
            <person name="McCubbin A.G."/>
            <person name="Shore J.S."/>
        </authorList>
    </citation>
    <scope>NUCLEOTIDE SEQUENCE</scope>
    <source>
        <strain evidence="3">F60SS</strain>
    </source>
</reference>
<feature type="compositionally biased region" description="Low complexity" evidence="1">
    <location>
        <begin position="1"/>
        <end position="12"/>
    </location>
</feature>
<accession>A0A9Q0IZJ6</accession>
<sequence length="344" mass="37772">MSSSIGSVNGVKPPVPPPSPIPTGKGSRSAANKTLADYLDSYSSLQVPDLVLPHSMPSRDSKPHQTPLPEIDYRSLESVEDGEEDLVLWCARGYGVFGITGHGISDQELRSLALVADQVVRGLQEADGGFKDKNITWGLSGQGNMELARDFVGAQRCRDFSEMMENLASKLDALADRLCKIIVDNLGENQLVRSLDKKETILSLHRCNHDTHVELNPLPSSNKESSKSSESDHALCLYIPSTKTQFLVQSPQGPLSFDVEPHTIVVTMGKPIMEGWSLGDFKSFSGEVICKPLLQESQGTLLIELKCLPANTSNRSYNTISIRDQILIGLILTLLYNIIFFFRS</sequence>
<feature type="region of interest" description="Disordered" evidence="1">
    <location>
        <begin position="1"/>
        <end position="32"/>
    </location>
</feature>
<organism evidence="3 4">
    <name type="scientific">Turnera subulata</name>
    <dbReference type="NCBI Taxonomy" id="218843"/>
    <lineage>
        <taxon>Eukaryota</taxon>
        <taxon>Viridiplantae</taxon>
        <taxon>Streptophyta</taxon>
        <taxon>Embryophyta</taxon>
        <taxon>Tracheophyta</taxon>
        <taxon>Spermatophyta</taxon>
        <taxon>Magnoliopsida</taxon>
        <taxon>eudicotyledons</taxon>
        <taxon>Gunneridae</taxon>
        <taxon>Pentapetalae</taxon>
        <taxon>rosids</taxon>
        <taxon>fabids</taxon>
        <taxon>Malpighiales</taxon>
        <taxon>Passifloraceae</taxon>
        <taxon>Turnera</taxon>
    </lineage>
</organism>
<dbReference type="Gene3D" id="2.60.120.330">
    <property type="entry name" value="B-lactam Antibiotic, Isopenicillin N Synthase, Chain"/>
    <property type="match status" value="1"/>
</dbReference>